<dbReference type="Gene3D" id="3.30.70.1820">
    <property type="entry name" value="L1 transposable element, RRM domain"/>
    <property type="match status" value="1"/>
</dbReference>
<dbReference type="AlphaFoldDB" id="A0AAD1VRB0"/>
<dbReference type="Proteomes" id="UP001295444">
    <property type="component" value="Chromosome 02"/>
</dbReference>
<sequence length="278" mass="31429">MALEERVTELEADGLQASQHARAADNATSRQGSVLLDLRRQVEDLDNCGRWNNIHVRGLPEEAGEELTTILTRLFTQILGDGVPTNYNIEMAYRALRTPRNDGITRDIVCCLSSFRLKEAIMRAAQPQNVTFLEAQVALFQNFYLLTLEARRALRPLTRLLQDKGFQYKWGYPFSLQARKANIWHILRWTNDTPGFLRGPWPTSSCSTQLDPAGPAATPRRGYRTTLQRTTGGIVPRGEEDLTALKNKDFTAPWEPKEPDPRGASHWAQFPTRHSSGL</sequence>
<feature type="region of interest" description="Disordered" evidence="1">
    <location>
        <begin position="233"/>
        <end position="278"/>
    </location>
</feature>
<organism evidence="2 3">
    <name type="scientific">Pelobates cultripes</name>
    <name type="common">Western spadefoot toad</name>
    <dbReference type="NCBI Taxonomy" id="61616"/>
    <lineage>
        <taxon>Eukaryota</taxon>
        <taxon>Metazoa</taxon>
        <taxon>Chordata</taxon>
        <taxon>Craniata</taxon>
        <taxon>Vertebrata</taxon>
        <taxon>Euteleostomi</taxon>
        <taxon>Amphibia</taxon>
        <taxon>Batrachia</taxon>
        <taxon>Anura</taxon>
        <taxon>Pelobatoidea</taxon>
        <taxon>Pelobatidae</taxon>
        <taxon>Pelobates</taxon>
    </lineage>
</organism>
<evidence type="ECO:0000313" key="2">
    <source>
        <dbReference type="EMBL" id="CAH2245564.1"/>
    </source>
</evidence>
<keyword evidence="3" id="KW-1185">Reference proteome</keyword>
<evidence type="ECO:0000313" key="3">
    <source>
        <dbReference type="Proteomes" id="UP001295444"/>
    </source>
</evidence>
<proteinExistence type="predicted"/>
<dbReference type="InterPro" id="IPR004244">
    <property type="entry name" value="Transposase_22"/>
</dbReference>
<evidence type="ECO:0000256" key="1">
    <source>
        <dbReference type="SAM" id="MobiDB-lite"/>
    </source>
</evidence>
<protein>
    <submittedName>
        <fullName evidence="2">Uncharacterized protein</fullName>
    </submittedName>
</protein>
<reference evidence="2" key="1">
    <citation type="submission" date="2022-03" db="EMBL/GenBank/DDBJ databases">
        <authorList>
            <person name="Alioto T."/>
            <person name="Alioto T."/>
            <person name="Gomez Garrido J."/>
        </authorList>
    </citation>
    <scope>NUCLEOTIDE SEQUENCE</scope>
</reference>
<name>A0AAD1VRB0_PELCU</name>
<gene>
    <name evidence="2" type="ORF">PECUL_23A047101</name>
</gene>
<accession>A0AAD1VRB0</accession>
<dbReference type="PANTHER" id="PTHR11505">
    <property type="entry name" value="L1 TRANSPOSABLE ELEMENT-RELATED"/>
    <property type="match status" value="1"/>
</dbReference>
<feature type="region of interest" description="Disordered" evidence="1">
    <location>
        <begin position="200"/>
        <end position="221"/>
    </location>
</feature>
<dbReference type="EMBL" id="OW240913">
    <property type="protein sequence ID" value="CAH2245564.1"/>
    <property type="molecule type" value="Genomic_DNA"/>
</dbReference>